<dbReference type="NCBIfam" id="TIGR00348">
    <property type="entry name" value="hsdR"/>
    <property type="match status" value="1"/>
</dbReference>
<keyword evidence="7 10" id="KW-0378">Hydrolase</keyword>
<dbReference type="InterPro" id="IPR007409">
    <property type="entry name" value="Restrct_endonuc_type1_HsdR_N"/>
</dbReference>
<feature type="domain" description="Helicase ATP-binding" evidence="12">
    <location>
        <begin position="267"/>
        <end position="427"/>
    </location>
</feature>
<organism evidence="13 14">
    <name type="scientific">Calidithermus terrae</name>
    <dbReference type="NCBI Taxonomy" id="1408545"/>
    <lineage>
        <taxon>Bacteria</taxon>
        <taxon>Thermotogati</taxon>
        <taxon>Deinococcota</taxon>
        <taxon>Deinococci</taxon>
        <taxon>Thermales</taxon>
        <taxon>Thermaceae</taxon>
        <taxon>Calidithermus</taxon>
    </lineage>
</organism>
<dbReference type="EC" id="3.1.21.3" evidence="10"/>
<dbReference type="OrthoDB" id="9758243at2"/>
<keyword evidence="4 10" id="KW-0547">Nucleotide-binding</keyword>
<evidence type="ECO:0000256" key="4">
    <source>
        <dbReference type="ARBA" id="ARBA00022741"/>
    </source>
</evidence>
<dbReference type="GO" id="GO:0003677">
    <property type="term" value="F:DNA binding"/>
    <property type="evidence" value="ECO:0007669"/>
    <property type="project" value="UniProtKB-KW"/>
</dbReference>
<dbReference type="GO" id="GO:0005524">
    <property type="term" value="F:ATP binding"/>
    <property type="evidence" value="ECO:0007669"/>
    <property type="project" value="UniProtKB-KW"/>
</dbReference>
<comment type="subunit">
    <text evidence="10">The type I restriction/modification system is composed of three polypeptides R, M and S.</text>
</comment>
<feature type="coiled-coil region" evidence="11">
    <location>
        <begin position="852"/>
        <end position="889"/>
    </location>
</feature>
<dbReference type="PANTHER" id="PTHR30195">
    <property type="entry name" value="TYPE I SITE-SPECIFIC DEOXYRIBONUCLEASE PROTEIN SUBUNIT M AND R"/>
    <property type="match status" value="1"/>
</dbReference>
<dbReference type="Gene3D" id="3.90.1570.50">
    <property type="match status" value="1"/>
</dbReference>
<accession>A0A399EIT7</accession>
<evidence type="ECO:0000256" key="7">
    <source>
        <dbReference type="ARBA" id="ARBA00022801"/>
    </source>
</evidence>
<proteinExistence type="inferred from homology"/>
<dbReference type="PANTHER" id="PTHR30195:SF15">
    <property type="entry name" value="TYPE I RESTRICTION ENZYME HINDI ENDONUCLEASE SUBUNIT"/>
    <property type="match status" value="1"/>
</dbReference>
<dbReference type="EMBL" id="QXDL01000129">
    <property type="protein sequence ID" value="RIH82242.1"/>
    <property type="molecule type" value="Genomic_DNA"/>
</dbReference>
<dbReference type="AlphaFoldDB" id="A0A399EIT7"/>
<dbReference type="Pfam" id="PF04313">
    <property type="entry name" value="HSDR_N"/>
    <property type="match status" value="1"/>
</dbReference>
<protein>
    <recommendedName>
        <fullName evidence="10">Type I restriction enzyme endonuclease subunit</fullName>
        <shortName evidence="10">R protein</shortName>
        <ecNumber evidence="10">3.1.21.3</ecNumber>
    </recommendedName>
</protein>
<keyword evidence="6" id="KW-0255">Endonuclease</keyword>
<dbReference type="Gene3D" id="3.40.50.300">
    <property type="entry name" value="P-loop containing nucleotide triphosphate hydrolases"/>
    <property type="match status" value="2"/>
</dbReference>
<evidence type="ECO:0000259" key="12">
    <source>
        <dbReference type="PROSITE" id="PS51192"/>
    </source>
</evidence>
<comment type="similarity">
    <text evidence="2 10">Belongs to the HsdR family.</text>
</comment>
<dbReference type="SUPFAM" id="SSF52540">
    <property type="entry name" value="P-loop containing nucleoside triphosphate hydrolases"/>
    <property type="match status" value="2"/>
</dbReference>
<dbReference type="SMART" id="SM00487">
    <property type="entry name" value="DEXDc"/>
    <property type="match status" value="1"/>
</dbReference>
<evidence type="ECO:0000313" key="13">
    <source>
        <dbReference type="EMBL" id="RIH82242.1"/>
    </source>
</evidence>
<evidence type="ECO:0000256" key="2">
    <source>
        <dbReference type="ARBA" id="ARBA00008598"/>
    </source>
</evidence>
<dbReference type="Proteomes" id="UP000265715">
    <property type="component" value="Unassembled WGS sequence"/>
</dbReference>
<dbReference type="InterPro" id="IPR014001">
    <property type="entry name" value="Helicase_ATP-bd"/>
</dbReference>
<dbReference type="CDD" id="cd18030">
    <property type="entry name" value="DEXHc_RE_I_HsdR"/>
    <property type="match status" value="1"/>
</dbReference>
<evidence type="ECO:0000256" key="8">
    <source>
        <dbReference type="ARBA" id="ARBA00022840"/>
    </source>
</evidence>
<keyword evidence="8 10" id="KW-0067">ATP-binding</keyword>
<evidence type="ECO:0000256" key="9">
    <source>
        <dbReference type="ARBA" id="ARBA00023125"/>
    </source>
</evidence>
<dbReference type="CDD" id="cd18800">
    <property type="entry name" value="SF2_C_EcoR124I-like"/>
    <property type="match status" value="1"/>
</dbReference>
<dbReference type="RefSeq" id="WP_119315733.1">
    <property type="nucleotide sequence ID" value="NZ_QXDL01000129.1"/>
</dbReference>
<dbReference type="InterPro" id="IPR027417">
    <property type="entry name" value="P-loop_NTPase"/>
</dbReference>
<keyword evidence="9 10" id="KW-0238">DNA-binding</keyword>
<evidence type="ECO:0000313" key="14">
    <source>
        <dbReference type="Proteomes" id="UP000265715"/>
    </source>
</evidence>
<dbReference type="InterPro" id="IPR004473">
    <property type="entry name" value="Restrct_endonuc_typeI_HsdR"/>
</dbReference>
<evidence type="ECO:0000256" key="10">
    <source>
        <dbReference type="RuleBase" id="RU364115"/>
    </source>
</evidence>
<dbReference type="GO" id="GO:0009307">
    <property type="term" value="P:DNA restriction-modification system"/>
    <property type="evidence" value="ECO:0007669"/>
    <property type="project" value="UniProtKB-KW"/>
</dbReference>
<dbReference type="PROSITE" id="PS51192">
    <property type="entry name" value="HELICASE_ATP_BIND_1"/>
    <property type="match status" value="1"/>
</dbReference>
<comment type="catalytic activity">
    <reaction evidence="1 10">
        <text>Endonucleolytic cleavage of DNA to give random double-stranded fragments with terminal 5'-phosphates, ATP is simultaneously hydrolyzed.</text>
        <dbReference type="EC" id="3.1.21.3"/>
    </reaction>
</comment>
<dbReference type="GO" id="GO:0009035">
    <property type="term" value="F:type I site-specific deoxyribonuclease activity"/>
    <property type="evidence" value="ECO:0007669"/>
    <property type="project" value="UniProtKB-EC"/>
</dbReference>
<dbReference type="InterPro" id="IPR055180">
    <property type="entry name" value="HsdR_RecA-like_helicase_dom_2"/>
</dbReference>
<comment type="caution">
    <text evidence="13">The sequence shown here is derived from an EMBL/GenBank/DDBJ whole genome shotgun (WGS) entry which is preliminary data.</text>
</comment>
<reference evidence="13 14" key="1">
    <citation type="submission" date="2018-08" db="EMBL/GenBank/DDBJ databases">
        <title>Meiothermus terrae DSM 26712 genome sequencing project.</title>
        <authorList>
            <person name="Da Costa M.S."/>
            <person name="Albuquerque L."/>
            <person name="Raposo P."/>
            <person name="Froufe H.J.C."/>
            <person name="Barroso C.S."/>
            <person name="Egas C."/>
        </authorList>
    </citation>
    <scope>NUCLEOTIDE SEQUENCE [LARGE SCALE GENOMIC DNA]</scope>
    <source>
        <strain evidence="13 14">DSM 26712</strain>
    </source>
</reference>
<dbReference type="InterPro" id="IPR051268">
    <property type="entry name" value="Type-I_R_enzyme_R_subunit"/>
</dbReference>
<name>A0A399EIT7_9DEIN</name>
<gene>
    <name evidence="13" type="primary">hsdR_3</name>
    <name evidence="13" type="ORF">Mterra_02743</name>
</gene>
<evidence type="ECO:0000256" key="6">
    <source>
        <dbReference type="ARBA" id="ARBA00022759"/>
    </source>
</evidence>
<evidence type="ECO:0000256" key="5">
    <source>
        <dbReference type="ARBA" id="ARBA00022747"/>
    </source>
</evidence>
<sequence>MAHRLGGERDAVQNPLLRYAEEVGWTLLDPQEAERLRRGTGGLLLHEVFLQQAQRLNPGVVDLPQAEELAARLARVRPGLEGNLEAWEYLNGLKTVFLPQEGREKNARLMDPADWRANTFHATAELRYTGGTDPIRLDAAFFVNGIPLLLVETKSAHKLQGMAEALEQVRRYHREGAPLLTLEQLFTLTHLVQFYYGPTWNLGRKALLNWRDEAAGDFETLVKTFLHPARLVRVLADFVLFTRRDGELSKVVLRPHQIRAVERALGRAHDPHKQRALVWHTQGSGKTFTMIVLARKLLDEPLFESPTVLMLVDRNELEQQLFSNLASVGLAGAVLAESKRHLRELLQDDYRGLIVTTIHKFEGMAAGINPRRNIFVLVDEAHRTTGGDLGSYLMAALPGATLMGFTGTPIDRSSRGRSTFEIFGADDESGYLDKYSIRESIADGTTVPLHYTLAPNELRVDRETLDREFLSLKEAEGVSDVEELNSVLERAVTLKNMLKNPQRVERVARFVAEHYQDYVKPLGFKAFLVGVDREACALYKEALDRLHREDPGRYPPPEASAVVISPAHNDPPRLKAYHLGEDQERALRDAFRKEANPQILIVTEKLLTGYDAPVLLCMYLDKPMRDHVLLQAIARVNRPHQGKTSGLIVDFVGVFERLEKALAFDSQDVVEVVRDLGVLKEHFAQLMGVFRSRYLPLLDPSAPPDKAAERVLMHFRDEEERQDLYEFYKSASDAFEVLSPDAFLRPYLDDYDLLSRMVRMLKEAYEGGAPVDREFLRKTAELVQARTQAGDVGQALELYEINEQLLDTLAKRKRPPAVEVFNLVRSIAAKVGAELGAKPFLVGIGERAEAVIQAFQQRQKDAQAALEELKALIAEINQAEAELAEKGLDARVFTVYWILQREGLPNAQAAAQAMQAVFEQHPHWQELSDQEREVRRALYRQLVEAGVAKERLVPLADQIVLALKGRRA</sequence>
<evidence type="ECO:0000256" key="1">
    <source>
        <dbReference type="ARBA" id="ARBA00000851"/>
    </source>
</evidence>
<dbReference type="CDD" id="cd22332">
    <property type="entry name" value="HsdR_N"/>
    <property type="match status" value="1"/>
</dbReference>
<comment type="function">
    <text evidence="10">Subunit R is required for both nuclease and ATPase activities, but not for modification.</text>
</comment>
<dbReference type="Pfam" id="PF18766">
    <property type="entry name" value="SWI2_SNF2"/>
    <property type="match status" value="1"/>
</dbReference>
<keyword evidence="5 10" id="KW-0680">Restriction system</keyword>
<dbReference type="InterPro" id="IPR040980">
    <property type="entry name" value="SWI2_SNF2"/>
</dbReference>
<evidence type="ECO:0000256" key="3">
    <source>
        <dbReference type="ARBA" id="ARBA00022722"/>
    </source>
</evidence>
<keyword evidence="14" id="KW-1185">Reference proteome</keyword>
<keyword evidence="11" id="KW-0175">Coiled coil</keyword>
<evidence type="ECO:0000256" key="11">
    <source>
        <dbReference type="SAM" id="Coils"/>
    </source>
</evidence>
<keyword evidence="3" id="KW-0540">Nuclease</keyword>
<dbReference type="Pfam" id="PF22679">
    <property type="entry name" value="T1R_D3-like"/>
    <property type="match status" value="1"/>
</dbReference>